<protein>
    <submittedName>
        <fullName evidence="4">Two-component response regulator</fullName>
    </submittedName>
</protein>
<dbReference type="PROSITE" id="PS50110">
    <property type="entry name" value="RESPONSE_REGULATORY"/>
    <property type="match status" value="1"/>
</dbReference>
<dbReference type="InterPro" id="IPR011006">
    <property type="entry name" value="CheY-like_superfamily"/>
</dbReference>
<evidence type="ECO:0000256" key="1">
    <source>
        <dbReference type="ARBA" id="ARBA00022553"/>
    </source>
</evidence>
<feature type="modified residue" description="4-aspartylphosphate" evidence="2">
    <location>
        <position position="53"/>
    </location>
</feature>
<gene>
    <name evidence="4" type="ORF">SCARUB_03484</name>
</gene>
<dbReference type="InterPro" id="IPR050595">
    <property type="entry name" value="Bact_response_regulator"/>
</dbReference>
<evidence type="ECO:0000313" key="5">
    <source>
        <dbReference type="Proteomes" id="UP000094056"/>
    </source>
</evidence>
<reference evidence="4 5" key="1">
    <citation type="submission" date="2016-07" db="EMBL/GenBank/DDBJ databases">
        <title>Draft genome of Scalindua rubra, obtained from a brine-seawater interface in the Red Sea, sheds light on salt adaptation in anammox bacteria.</title>
        <authorList>
            <person name="Speth D.R."/>
            <person name="Lagkouvardos I."/>
            <person name="Wang Y."/>
            <person name="Qian P.-Y."/>
            <person name="Dutilh B.E."/>
            <person name="Jetten M.S."/>
        </authorList>
    </citation>
    <scope>NUCLEOTIDE SEQUENCE [LARGE SCALE GENOMIC DNA]</scope>
    <source>
        <strain evidence="4">BSI-1</strain>
    </source>
</reference>
<evidence type="ECO:0000313" key="4">
    <source>
        <dbReference type="EMBL" id="ODS31386.1"/>
    </source>
</evidence>
<proteinExistence type="predicted"/>
<evidence type="ECO:0000259" key="3">
    <source>
        <dbReference type="PROSITE" id="PS50110"/>
    </source>
</evidence>
<dbReference type="SUPFAM" id="SSF52172">
    <property type="entry name" value="CheY-like"/>
    <property type="match status" value="1"/>
</dbReference>
<dbReference type="PANTHER" id="PTHR44591">
    <property type="entry name" value="STRESS RESPONSE REGULATOR PROTEIN 1"/>
    <property type="match status" value="1"/>
</dbReference>
<dbReference type="Pfam" id="PF00072">
    <property type="entry name" value="Response_reg"/>
    <property type="match status" value="1"/>
</dbReference>
<dbReference type="GO" id="GO:0000160">
    <property type="term" value="P:phosphorelay signal transduction system"/>
    <property type="evidence" value="ECO:0007669"/>
    <property type="project" value="InterPro"/>
</dbReference>
<dbReference type="AlphaFoldDB" id="A0A1E3X6V1"/>
<keyword evidence="1 2" id="KW-0597">Phosphoprotein</keyword>
<accession>A0A1E3X6V1</accession>
<evidence type="ECO:0000256" key="2">
    <source>
        <dbReference type="PROSITE-ProRule" id="PRU00169"/>
    </source>
</evidence>
<dbReference type="InterPro" id="IPR001789">
    <property type="entry name" value="Sig_transdc_resp-reg_receiver"/>
</dbReference>
<dbReference type="Gene3D" id="3.40.50.2300">
    <property type="match status" value="1"/>
</dbReference>
<dbReference type="EMBL" id="MAYW01000121">
    <property type="protein sequence ID" value="ODS31386.1"/>
    <property type="molecule type" value="Genomic_DNA"/>
</dbReference>
<comment type="caution">
    <text evidence="4">The sequence shown here is derived from an EMBL/GenBank/DDBJ whole genome shotgun (WGS) entry which is preliminary data.</text>
</comment>
<dbReference type="Proteomes" id="UP000094056">
    <property type="component" value="Unassembled WGS sequence"/>
</dbReference>
<dbReference type="PANTHER" id="PTHR44591:SF3">
    <property type="entry name" value="RESPONSE REGULATORY DOMAIN-CONTAINING PROTEIN"/>
    <property type="match status" value="1"/>
</dbReference>
<name>A0A1E3X6V1_9BACT</name>
<organism evidence="4 5">
    <name type="scientific">Candidatus Scalindua rubra</name>
    <dbReference type="NCBI Taxonomy" id="1872076"/>
    <lineage>
        <taxon>Bacteria</taxon>
        <taxon>Pseudomonadati</taxon>
        <taxon>Planctomycetota</taxon>
        <taxon>Candidatus Brocadiia</taxon>
        <taxon>Candidatus Brocadiales</taxon>
        <taxon>Candidatus Scalinduaceae</taxon>
        <taxon>Candidatus Scalindua</taxon>
    </lineage>
</organism>
<dbReference type="SMART" id="SM00448">
    <property type="entry name" value="REC"/>
    <property type="match status" value="1"/>
</dbReference>
<feature type="domain" description="Response regulatory" evidence="3">
    <location>
        <begin position="4"/>
        <end position="120"/>
    </location>
</feature>
<sequence length="121" mass="14033">MNKTIMIVEDEQSFHNLYEEILEDSDYEIIHTYDGDDALAKLEEKRPDLIILDIVLDMMTGDTFFLYLKGMPEYAEIPVIVVSSYPQRDYKGLKDVDPNLVYIDKTRIGEKLIPEIKSKIG</sequence>